<accession>A0A0V1KJG1</accession>
<sequence>YSRHIPGAPDFFVIFQVLQSAFLIFHPFQVSLAIFHIMQCAFLIFHPFQCFLPYSMSNNVCVSFFTYFRFLAIILVL</sequence>
<name>A0A0V1KJG1_9BILA</name>
<evidence type="ECO:0000256" key="1">
    <source>
        <dbReference type="SAM" id="Phobius"/>
    </source>
</evidence>
<feature type="transmembrane region" description="Helical" evidence="1">
    <location>
        <begin position="20"/>
        <end position="45"/>
    </location>
</feature>
<organism evidence="2 3">
    <name type="scientific">Trichinella nativa</name>
    <dbReference type="NCBI Taxonomy" id="6335"/>
    <lineage>
        <taxon>Eukaryota</taxon>
        <taxon>Metazoa</taxon>
        <taxon>Ecdysozoa</taxon>
        <taxon>Nematoda</taxon>
        <taxon>Enoplea</taxon>
        <taxon>Dorylaimia</taxon>
        <taxon>Trichinellida</taxon>
        <taxon>Trichinellidae</taxon>
        <taxon>Trichinella</taxon>
    </lineage>
</organism>
<feature type="transmembrane region" description="Helical" evidence="1">
    <location>
        <begin position="57"/>
        <end position="76"/>
    </location>
</feature>
<proteinExistence type="predicted"/>
<feature type="non-terminal residue" evidence="2">
    <location>
        <position position="77"/>
    </location>
</feature>
<keyword evidence="3" id="KW-1185">Reference proteome</keyword>
<reference evidence="2 3" key="1">
    <citation type="submission" date="2015-05" db="EMBL/GenBank/DDBJ databases">
        <title>Evolution of Trichinella species and genotypes.</title>
        <authorList>
            <person name="Korhonen P.K."/>
            <person name="Edoardo P."/>
            <person name="Giuseppe L.R."/>
            <person name="Gasser R.B."/>
        </authorList>
    </citation>
    <scope>NUCLEOTIDE SEQUENCE [LARGE SCALE GENOMIC DNA]</scope>
    <source>
        <strain evidence="2">ISS10</strain>
    </source>
</reference>
<keyword evidence="1" id="KW-0812">Transmembrane</keyword>
<protein>
    <submittedName>
        <fullName evidence="2">Uncharacterized protein</fullName>
    </submittedName>
</protein>
<dbReference type="Proteomes" id="UP000054721">
    <property type="component" value="Unassembled WGS sequence"/>
</dbReference>
<dbReference type="EMBL" id="JYDW01000871">
    <property type="protein sequence ID" value="KRZ47376.1"/>
    <property type="molecule type" value="Genomic_DNA"/>
</dbReference>
<feature type="non-terminal residue" evidence="2">
    <location>
        <position position="1"/>
    </location>
</feature>
<evidence type="ECO:0000313" key="2">
    <source>
        <dbReference type="EMBL" id="KRZ47376.1"/>
    </source>
</evidence>
<keyword evidence="1" id="KW-1133">Transmembrane helix</keyword>
<gene>
    <name evidence="2" type="ORF">T02_6253</name>
</gene>
<evidence type="ECO:0000313" key="3">
    <source>
        <dbReference type="Proteomes" id="UP000054721"/>
    </source>
</evidence>
<keyword evidence="1" id="KW-0472">Membrane</keyword>
<dbReference type="AlphaFoldDB" id="A0A0V1KJG1"/>
<comment type="caution">
    <text evidence="2">The sequence shown here is derived from an EMBL/GenBank/DDBJ whole genome shotgun (WGS) entry which is preliminary data.</text>
</comment>